<accession>A0A017STW0</accession>
<protein>
    <submittedName>
        <fullName evidence="1">Uncharacterized protein</fullName>
    </submittedName>
</protein>
<reference evidence="1 2" key="1">
    <citation type="submission" date="2013-05" db="EMBL/GenBank/DDBJ databases">
        <title>Genome assembly of Chondromyces apiculatus DSM 436.</title>
        <authorList>
            <person name="Sharma G."/>
            <person name="Khatri I."/>
            <person name="Kaur C."/>
            <person name="Mayilraj S."/>
            <person name="Subramanian S."/>
        </authorList>
    </citation>
    <scope>NUCLEOTIDE SEQUENCE [LARGE SCALE GENOMIC DNA]</scope>
    <source>
        <strain evidence="1 2">DSM 436</strain>
    </source>
</reference>
<keyword evidence="2" id="KW-1185">Reference proteome</keyword>
<gene>
    <name evidence="1" type="ORF">CAP_1624</name>
</gene>
<evidence type="ECO:0000313" key="2">
    <source>
        <dbReference type="Proteomes" id="UP000019678"/>
    </source>
</evidence>
<sequence>MEHKEKWRSELQNWVSEARDFGLLASELNIDDLTIRVTGSSGRPDFLWEIGSGANWLS</sequence>
<comment type="caution">
    <text evidence="1">The sequence shown here is derived from an EMBL/GenBank/DDBJ whole genome shotgun (WGS) entry which is preliminary data.</text>
</comment>
<proteinExistence type="predicted"/>
<evidence type="ECO:0000313" key="1">
    <source>
        <dbReference type="EMBL" id="EYF00025.1"/>
    </source>
</evidence>
<dbReference type="RefSeq" id="WP_231512031.1">
    <property type="nucleotide sequence ID" value="NZ_ASRX01000144.1"/>
</dbReference>
<dbReference type="AlphaFoldDB" id="A0A017STW0"/>
<dbReference type="Proteomes" id="UP000019678">
    <property type="component" value="Unassembled WGS sequence"/>
</dbReference>
<dbReference type="EMBL" id="ASRX01000144">
    <property type="protein sequence ID" value="EYF00025.1"/>
    <property type="molecule type" value="Genomic_DNA"/>
</dbReference>
<organism evidence="1 2">
    <name type="scientific">Chondromyces apiculatus DSM 436</name>
    <dbReference type="NCBI Taxonomy" id="1192034"/>
    <lineage>
        <taxon>Bacteria</taxon>
        <taxon>Pseudomonadati</taxon>
        <taxon>Myxococcota</taxon>
        <taxon>Polyangia</taxon>
        <taxon>Polyangiales</taxon>
        <taxon>Polyangiaceae</taxon>
        <taxon>Chondromyces</taxon>
    </lineage>
</organism>
<dbReference type="STRING" id="1192034.CAP_1624"/>
<name>A0A017STW0_9BACT</name>